<evidence type="ECO:0000313" key="2">
    <source>
        <dbReference type="Proteomes" id="UP000617340"/>
    </source>
</evidence>
<gene>
    <name evidence="1" type="ORF">HZH68_000197</name>
</gene>
<organism evidence="1 2">
    <name type="scientific">Vespula germanica</name>
    <name type="common">German yellow jacket</name>
    <name type="synonym">Paravespula germanica</name>
    <dbReference type="NCBI Taxonomy" id="30212"/>
    <lineage>
        <taxon>Eukaryota</taxon>
        <taxon>Metazoa</taxon>
        <taxon>Ecdysozoa</taxon>
        <taxon>Arthropoda</taxon>
        <taxon>Hexapoda</taxon>
        <taxon>Insecta</taxon>
        <taxon>Pterygota</taxon>
        <taxon>Neoptera</taxon>
        <taxon>Endopterygota</taxon>
        <taxon>Hymenoptera</taxon>
        <taxon>Apocrita</taxon>
        <taxon>Aculeata</taxon>
        <taxon>Vespoidea</taxon>
        <taxon>Vespidae</taxon>
        <taxon>Vespinae</taxon>
        <taxon>Vespula</taxon>
    </lineage>
</organism>
<dbReference type="Proteomes" id="UP000617340">
    <property type="component" value="Unassembled WGS sequence"/>
</dbReference>
<reference evidence="1" key="1">
    <citation type="journal article" date="2020" name="G3 (Bethesda)">
        <title>High-Quality Assemblies for Three Invasive Social Wasps from the &lt;i&gt;Vespula&lt;/i&gt; Genus.</title>
        <authorList>
            <person name="Harrop T.W.R."/>
            <person name="Guhlin J."/>
            <person name="McLaughlin G.M."/>
            <person name="Permina E."/>
            <person name="Stockwell P."/>
            <person name="Gilligan J."/>
            <person name="Le Lec M.F."/>
            <person name="Gruber M.A.M."/>
            <person name="Quinn O."/>
            <person name="Lovegrove M."/>
            <person name="Duncan E.J."/>
            <person name="Remnant E.J."/>
            <person name="Van Eeckhoven J."/>
            <person name="Graham B."/>
            <person name="Knapp R.A."/>
            <person name="Langford K.W."/>
            <person name="Kronenberg Z."/>
            <person name="Press M.O."/>
            <person name="Eacker S.M."/>
            <person name="Wilson-Rankin E.E."/>
            <person name="Purcell J."/>
            <person name="Lester P.J."/>
            <person name="Dearden P.K."/>
        </authorList>
    </citation>
    <scope>NUCLEOTIDE SEQUENCE</scope>
    <source>
        <strain evidence="1">Linc-1</strain>
    </source>
</reference>
<dbReference type="EMBL" id="JACSDZ010000001">
    <property type="protein sequence ID" value="KAF7417544.1"/>
    <property type="molecule type" value="Genomic_DNA"/>
</dbReference>
<protein>
    <submittedName>
        <fullName evidence="1">Uncharacterized protein</fullName>
    </submittedName>
</protein>
<name>A0A834U5H8_VESGE</name>
<keyword evidence="2" id="KW-1185">Reference proteome</keyword>
<accession>A0A834U5H8</accession>
<dbReference type="AlphaFoldDB" id="A0A834U5H8"/>
<proteinExistence type="predicted"/>
<evidence type="ECO:0000313" key="1">
    <source>
        <dbReference type="EMBL" id="KAF7417544.1"/>
    </source>
</evidence>
<sequence length="696" mass="80895">MQLTRREVYIILGDKLFCPVSEAIKKLENVISTRFACSYTLPDDMKKICRNLLYSFRRKWRQVKSRKYFLRKYEKWLNVTLTFYKPPVVSETSRSERCNTVSNSTDSSNSCKRRRIEDIPSCSYSTELSSVPQTRNTVLESSRENENRVPQTRNIVLESSRGNENRVPQTRNIILESSRENENRRRFKDLTTVSDDYALSLLLEIKLSKHQYEVLRATNIENNCNIYPPYKAVLQAKEKCYPPKTDIKIKDCSAEVKLQGLLDHSVEQILFIQRDFLKSSTSECISNMTLYCKWGYAEISGENIKSNFNGNRDTASNTSLFSISIVPLQLISTNPETRAEYIIWENQRPSSARFCRPIKLQFNHGNTQNYINDVDYIKEQERNLVSFITVFDGKLITVSYNLKFVMTNSQVCNAVTSTSEDERCHLCKVVKNQFNNIQEILRKGIEHNYCFGLSVLHIWIRFFECCLDLSYKLDIKKSKVRSEEEKSVVENRKRNIQIGLNLQYGFMVDNEKAEFKDCDENTARCFFENSTTSALITGVDRTLLKRLCVILQAMSSNYKINATKFHNYALKTAERFVRLYPWYNMSITVHKILIHGPEVIESALLPIGQVCNDVQHDLYVDRSCQDFVRVKNMEEVFLQLLATSDPYISCLRDLPQTKLKNLMTEAINLLTLPDIMIEDDDRNTSDEDNDDSDLDD</sequence>
<comment type="caution">
    <text evidence="1">The sequence shown here is derived from an EMBL/GenBank/DDBJ whole genome shotgun (WGS) entry which is preliminary data.</text>
</comment>